<keyword evidence="2" id="KW-1185">Reference proteome</keyword>
<sequence>MSEIAVKRVYDPPEVGDGKRILVDRLWPRGVAKETAPWDLWLKEVAPSPDLRKWFSHDPARWEEFQVRYRAELEAAKGDAKAALALLRAEAARGKITLLSAARSREQNSAVLLRSFLLGQER</sequence>
<reference evidence="1 2" key="1">
    <citation type="submission" date="2020-08" db="EMBL/GenBank/DDBJ databases">
        <title>Genomic Encyclopedia of Type Strains, Phase IV (KMG-IV): sequencing the most valuable type-strain genomes for metagenomic binning, comparative biology and taxonomic classification.</title>
        <authorList>
            <person name="Goeker M."/>
        </authorList>
    </citation>
    <scope>NUCLEOTIDE SEQUENCE [LARGE SCALE GENOMIC DNA]</scope>
    <source>
        <strain evidence="1 2">DSM 101465</strain>
    </source>
</reference>
<dbReference type="EMBL" id="JACHEH010000013">
    <property type="protein sequence ID" value="MBB6169866.1"/>
    <property type="molecule type" value="Genomic_DNA"/>
</dbReference>
<evidence type="ECO:0000313" key="1">
    <source>
        <dbReference type="EMBL" id="MBB6169866.1"/>
    </source>
</evidence>
<evidence type="ECO:0000313" key="2">
    <source>
        <dbReference type="Proteomes" id="UP000588017"/>
    </source>
</evidence>
<dbReference type="Pfam" id="PF22752">
    <property type="entry name" value="DUF488-N3i"/>
    <property type="match status" value="1"/>
</dbReference>
<dbReference type="RefSeq" id="WP_183336633.1">
    <property type="nucleotide sequence ID" value="NZ_BMHX01000012.1"/>
</dbReference>
<proteinExistence type="predicted"/>
<name>A0A841KIV7_9HYPH</name>
<dbReference type="InterPro" id="IPR052552">
    <property type="entry name" value="YeaO-like"/>
</dbReference>
<dbReference type="PANTHER" id="PTHR36849">
    <property type="entry name" value="CYTOPLASMIC PROTEIN-RELATED"/>
    <property type="match status" value="1"/>
</dbReference>
<organism evidence="1 2">
    <name type="scientific">Chelatococcus composti</name>
    <dbReference type="NCBI Taxonomy" id="1743235"/>
    <lineage>
        <taxon>Bacteria</taxon>
        <taxon>Pseudomonadati</taxon>
        <taxon>Pseudomonadota</taxon>
        <taxon>Alphaproteobacteria</taxon>
        <taxon>Hyphomicrobiales</taxon>
        <taxon>Chelatococcaceae</taxon>
        <taxon>Chelatococcus</taxon>
    </lineage>
</organism>
<dbReference type="PANTHER" id="PTHR36849:SF1">
    <property type="entry name" value="CYTOPLASMIC PROTEIN"/>
    <property type="match status" value="1"/>
</dbReference>
<dbReference type="Proteomes" id="UP000588017">
    <property type="component" value="Unassembled WGS sequence"/>
</dbReference>
<comment type="caution">
    <text evidence="1">The sequence shown here is derived from an EMBL/GenBank/DDBJ whole genome shotgun (WGS) entry which is preliminary data.</text>
</comment>
<dbReference type="AlphaFoldDB" id="A0A841KIV7"/>
<protein>
    <submittedName>
        <fullName evidence="1">Uncharacterized protein YeaO (DUF488 family)</fullName>
    </submittedName>
</protein>
<accession>A0A841KIV7</accession>
<gene>
    <name evidence="1" type="ORF">HNQ73_003519</name>
</gene>